<reference evidence="1 2" key="1">
    <citation type="submission" date="2021-06" db="EMBL/GenBank/DDBJ databases">
        <title>Caerostris extrusa draft genome.</title>
        <authorList>
            <person name="Kono N."/>
            <person name="Arakawa K."/>
        </authorList>
    </citation>
    <scope>NUCLEOTIDE SEQUENCE [LARGE SCALE GENOMIC DNA]</scope>
</reference>
<evidence type="ECO:0000313" key="2">
    <source>
        <dbReference type="Proteomes" id="UP001054945"/>
    </source>
</evidence>
<name>A0AAV4RN95_CAEEX</name>
<gene>
    <name evidence="1" type="ORF">CEXT_24341</name>
</gene>
<proteinExistence type="predicted"/>
<dbReference type="Proteomes" id="UP001054945">
    <property type="component" value="Unassembled WGS sequence"/>
</dbReference>
<keyword evidence="2" id="KW-1185">Reference proteome</keyword>
<comment type="caution">
    <text evidence="1">The sequence shown here is derived from an EMBL/GenBank/DDBJ whole genome shotgun (WGS) entry which is preliminary data.</text>
</comment>
<organism evidence="1 2">
    <name type="scientific">Caerostris extrusa</name>
    <name type="common">Bark spider</name>
    <name type="synonym">Caerostris bankana</name>
    <dbReference type="NCBI Taxonomy" id="172846"/>
    <lineage>
        <taxon>Eukaryota</taxon>
        <taxon>Metazoa</taxon>
        <taxon>Ecdysozoa</taxon>
        <taxon>Arthropoda</taxon>
        <taxon>Chelicerata</taxon>
        <taxon>Arachnida</taxon>
        <taxon>Araneae</taxon>
        <taxon>Araneomorphae</taxon>
        <taxon>Entelegynae</taxon>
        <taxon>Araneoidea</taxon>
        <taxon>Araneidae</taxon>
        <taxon>Caerostris</taxon>
    </lineage>
</organism>
<dbReference type="EMBL" id="BPLR01008104">
    <property type="protein sequence ID" value="GIY22104.1"/>
    <property type="molecule type" value="Genomic_DNA"/>
</dbReference>
<accession>A0AAV4RN95</accession>
<dbReference type="AlphaFoldDB" id="A0AAV4RN95"/>
<protein>
    <submittedName>
        <fullName evidence="1">Uncharacterized protein</fullName>
    </submittedName>
</protein>
<sequence>MELLDGKPGLLFMCDRRKGNVRWVVRGYEQQIAIAVAVLLISLRPSSRKEGKHPLELSPVTQIWKENFPLSDPDSATLFPNYKLSQSRSSQRCNFKVSQEPNFYFFSTPPLFFWCPVSH</sequence>
<evidence type="ECO:0000313" key="1">
    <source>
        <dbReference type="EMBL" id="GIY22104.1"/>
    </source>
</evidence>